<accession>A0ABD0KLR6</accession>
<feature type="compositionally biased region" description="Low complexity" evidence="3">
    <location>
        <begin position="1322"/>
        <end position="1332"/>
    </location>
</feature>
<feature type="compositionally biased region" description="Basic and acidic residues" evidence="3">
    <location>
        <begin position="660"/>
        <end position="674"/>
    </location>
</feature>
<feature type="compositionally biased region" description="Acidic residues" evidence="3">
    <location>
        <begin position="892"/>
        <end position="908"/>
    </location>
</feature>
<protein>
    <recommendedName>
        <fullName evidence="6">Axonemal dynein light chain domain-containing protein 1</fullName>
    </recommendedName>
</protein>
<feature type="region of interest" description="Disordered" evidence="3">
    <location>
        <begin position="835"/>
        <end position="923"/>
    </location>
</feature>
<keyword evidence="1 2" id="KW-0175">Coiled coil</keyword>
<dbReference type="Proteomes" id="UP001519460">
    <property type="component" value="Unassembled WGS sequence"/>
</dbReference>
<reference evidence="4 5" key="1">
    <citation type="journal article" date="2023" name="Sci. Data">
        <title>Genome assembly of the Korean intertidal mud-creeper Batillaria attramentaria.</title>
        <authorList>
            <person name="Patra A.K."/>
            <person name="Ho P.T."/>
            <person name="Jun S."/>
            <person name="Lee S.J."/>
            <person name="Kim Y."/>
            <person name="Won Y.J."/>
        </authorList>
    </citation>
    <scope>NUCLEOTIDE SEQUENCE [LARGE SCALE GENOMIC DNA]</scope>
    <source>
        <strain evidence="4">Wonlab-2016</strain>
    </source>
</reference>
<feature type="region of interest" description="Disordered" evidence="3">
    <location>
        <begin position="1300"/>
        <end position="1332"/>
    </location>
</feature>
<feature type="region of interest" description="Disordered" evidence="3">
    <location>
        <begin position="1"/>
        <end position="27"/>
    </location>
</feature>
<evidence type="ECO:0000256" key="1">
    <source>
        <dbReference type="ARBA" id="ARBA00023054"/>
    </source>
</evidence>
<dbReference type="InterPro" id="IPR052845">
    <property type="entry name" value="Axonemal_dynein_LC_domain"/>
</dbReference>
<dbReference type="Pfam" id="PF10211">
    <property type="entry name" value="Ax_dynein_light"/>
    <property type="match status" value="1"/>
</dbReference>
<feature type="compositionally biased region" description="Low complexity" evidence="3">
    <location>
        <begin position="870"/>
        <end position="891"/>
    </location>
</feature>
<dbReference type="InterPro" id="IPR019347">
    <property type="entry name" value="Axonemal_dynein_light_chain"/>
</dbReference>
<evidence type="ECO:0000256" key="3">
    <source>
        <dbReference type="SAM" id="MobiDB-lite"/>
    </source>
</evidence>
<feature type="compositionally biased region" description="Basic and acidic residues" evidence="3">
    <location>
        <begin position="1300"/>
        <end position="1317"/>
    </location>
</feature>
<feature type="region of interest" description="Disordered" evidence="3">
    <location>
        <begin position="660"/>
        <end position="683"/>
    </location>
</feature>
<keyword evidence="5" id="KW-1185">Reference proteome</keyword>
<feature type="coiled-coil region" evidence="2">
    <location>
        <begin position="1226"/>
        <end position="1288"/>
    </location>
</feature>
<organism evidence="4 5">
    <name type="scientific">Batillaria attramentaria</name>
    <dbReference type="NCBI Taxonomy" id="370345"/>
    <lineage>
        <taxon>Eukaryota</taxon>
        <taxon>Metazoa</taxon>
        <taxon>Spiralia</taxon>
        <taxon>Lophotrochozoa</taxon>
        <taxon>Mollusca</taxon>
        <taxon>Gastropoda</taxon>
        <taxon>Caenogastropoda</taxon>
        <taxon>Sorbeoconcha</taxon>
        <taxon>Cerithioidea</taxon>
        <taxon>Batillariidae</taxon>
        <taxon>Batillaria</taxon>
    </lineage>
</organism>
<feature type="coiled-coil region" evidence="2">
    <location>
        <begin position="782"/>
        <end position="809"/>
    </location>
</feature>
<dbReference type="PANTHER" id="PTHR23052:SF1">
    <property type="entry name" value="AXONEMAL DYNEIN LIGHT CHAIN DOMAIN-CONTAINING PROTEIN 1"/>
    <property type="match status" value="1"/>
</dbReference>
<comment type="caution">
    <text evidence="4">The sequence shown here is derived from an EMBL/GenBank/DDBJ whole genome shotgun (WGS) entry which is preliminary data.</text>
</comment>
<feature type="compositionally biased region" description="Basic and acidic residues" evidence="3">
    <location>
        <begin position="842"/>
        <end position="858"/>
    </location>
</feature>
<feature type="compositionally biased region" description="Basic and acidic residues" evidence="3">
    <location>
        <begin position="13"/>
        <end position="27"/>
    </location>
</feature>
<dbReference type="PANTHER" id="PTHR23052">
    <property type="entry name" value="AXONEMAL DYNEIN LIGHT CHAIN DOMAIN-CONTAINING PROTEIN 1"/>
    <property type="match status" value="1"/>
</dbReference>
<name>A0ABD0KLR6_9CAEN</name>
<proteinExistence type="predicted"/>
<evidence type="ECO:0000313" key="4">
    <source>
        <dbReference type="EMBL" id="KAK7488044.1"/>
    </source>
</evidence>
<dbReference type="EMBL" id="JACVVK020000155">
    <property type="protein sequence ID" value="KAK7488044.1"/>
    <property type="molecule type" value="Genomic_DNA"/>
</dbReference>
<dbReference type="GO" id="GO:0005737">
    <property type="term" value="C:cytoplasm"/>
    <property type="evidence" value="ECO:0007669"/>
    <property type="project" value="UniProtKB-ARBA"/>
</dbReference>
<evidence type="ECO:0000256" key="2">
    <source>
        <dbReference type="SAM" id="Coils"/>
    </source>
</evidence>
<sequence length="1332" mass="149516">MAQTSLQKAGSPIHDKEVMMQSPREQETGRIKLPQLRTSNMVMDKSKPLPTSLQSDFLPDDVLFALTQPPIPKDKLGPPTRARNLDTTGALARTPAANMWSFKRRERYRHLLDNTTCSCGAGSDVSFLYDVPQELPHAEKPDNLDRSAVRKDELPQRKALHLPDTLIPDEYHVVKNKGVMGIEYHEDKYTTNPDDHEKHLIVFPSTKPTSRYEVIQLQKTMEEMLEKLGFNDKDVEVRGPTQMHNLLELIKKEQNIYNIVFHELIRQVTVECVERGELLSDLRGKYSSLLNKIPQQIMSLHEEVMAQRALDRRLTDELMRFKNTISVLTHELSEVKEHDRVVTREAQKTQEDLRQALAEAQKNAALLSEYHDLYELQRRRLERQVFVLSEEREIWSTAAYCLALKVTQENKLITAKRLHVSEKGWAKLANHFTILLSDKDTDLLTKIQGHVETWRDLIEDFNIALRQREEDMKESLKTLKVAVQKWIVDFQYNCFNKDGHLVKAPDTGKMRSLKADMAQWEEMLSKESDVFGGDMLLSNQEELSQIRKEMEGWTDNALKVFSRHRGLSGTPHQGQKSMMQLNEEVEALLLQYQHRITGENGVAAIVIHLQNAIESWDAKLSAAIAGSIPIRDTDWSNFYQLLDEWVLSLETVILYVGTTEKDEDRQEQKPHVRNPDGGSSMDIHDVVRKTQKWATTSSNSIDSEDAKLVEQVSTLHSEMVRWMVQTLLRLAPDKAGNSKQAGEMALLGSVSIPQLHENAKSLFETLQQFSNYVTLCCSGIVMENTQQRQDNMEENADHELRDLRNLRSECEDWIHTAKILMSHLTGESIEELFPRATSKATSRSERESITYHDHEKLQPQEPEEQPSVMTVATSESVAEAAEQPAEPVSEVSPDEEPAVAEEKDEADSGEEKPQAPPQEEEDEVMEYLGDDDNTYVTGLKDKDRENGCDVAVPCAWENGCDVAVFCVWENGCDVAVSCAWENGCDVAVSCAWENGCDVAVSCVWENGCDVAVSCAWENGCDVAVSCVWENGCDVAVFCVWENGCDVAVSCVWENGCDVAVSCVWENGCDVAVSCVGENGCDVVVSCFDMKLNSHMFEQPQAPPQEEEDEVMEYLGDDDNTYVTGLKDKDRENGCDVAVSCAWENGCDVAVSCAWENGCDVAVSCVWENGCDVAVSCAWENGCDVAVSCVWENGCDVAVSCGEVATRPVVTAGAPDTKKAYEALAAVHTLQDQLIVTEQRAQEAEERAAATENELIDSQEKVRALQRQIQKLEAQASELQVSLAEAQSTISMQSQINIADFETKATPREEKSSPDISKKTAKPKTTAKSAKKK</sequence>
<gene>
    <name evidence="4" type="ORF">BaRGS_00020635</name>
</gene>
<evidence type="ECO:0008006" key="6">
    <source>
        <dbReference type="Google" id="ProtNLM"/>
    </source>
</evidence>
<evidence type="ECO:0000313" key="5">
    <source>
        <dbReference type="Proteomes" id="UP001519460"/>
    </source>
</evidence>